<dbReference type="EMBL" id="AK011950">
    <property type="protein sequence ID" value="BAB27934.1"/>
    <property type="molecule type" value="mRNA"/>
</dbReference>
<protein>
    <submittedName>
        <fullName evidence="2">Uncharacterized protein</fullName>
    </submittedName>
</protein>
<accession>Q9D005</accession>
<dbReference type="AlphaFoldDB" id="Q9D005"/>
<evidence type="ECO:0000256" key="1">
    <source>
        <dbReference type="SAM" id="MobiDB-lite"/>
    </source>
</evidence>
<evidence type="ECO:0000313" key="3">
    <source>
        <dbReference type="MGI" id="MGI:1914407"/>
    </source>
</evidence>
<organism evidence="2">
    <name type="scientific">Mus musculus</name>
    <name type="common">Mouse</name>
    <dbReference type="NCBI Taxonomy" id="10090"/>
    <lineage>
        <taxon>Eukaryota</taxon>
        <taxon>Metazoa</taxon>
        <taxon>Chordata</taxon>
        <taxon>Craniata</taxon>
        <taxon>Vertebrata</taxon>
        <taxon>Euteleostomi</taxon>
        <taxon>Mammalia</taxon>
        <taxon>Eutheria</taxon>
        <taxon>Euarchontoglires</taxon>
        <taxon>Glires</taxon>
        <taxon>Rodentia</taxon>
        <taxon>Myomorpha</taxon>
        <taxon>Muroidea</taxon>
        <taxon>Muridae</taxon>
        <taxon>Murinae</taxon>
        <taxon>Mus</taxon>
        <taxon>Mus</taxon>
    </lineage>
</organism>
<sequence>MAKDLDELLDEVETKFCRLDPLRLDLGEGPKATAAAARTAATGTEPRRKKLSDQQKHLKKKMILTVLLMKYSRSLTLTENLFKNLNLNLQVTHVSELPCKASVKVAVQCISVEAPFHVGLEQILHREHVTDCVV</sequence>
<proteinExistence type="evidence at transcript level"/>
<reference evidence="2" key="2">
    <citation type="journal article" date="2000" name="Genome Res.">
        <title>Normalization and subtraction of cap-trapper-selected cDNAs to prepare full-length cDNA libraries for rapid discovery of new genes.</title>
        <authorList>
            <person name="Carninci P."/>
            <person name="Shibata Y."/>
            <person name="Hayatsu N."/>
            <person name="Sugahara Y."/>
            <person name="Shibata K."/>
            <person name="Itoh M."/>
            <person name="Konno H."/>
            <person name="Okazaki Y."/>
            <person name="Muramatsu M."/>
            <person name="Hayashizaki Y."/>
        </authorList>
    </citation>
    <scope>NUCLEOTIDE SEQUENCE</scope>
    <source>
        <strain evidence="2">C57BL/6J</strain>
        <tissue evidence="2">Whole body</tissue>
    </source>
</reference>
<feature type="compositionally biased region" description="Low complexity" evidence="1">
    <location>
        <begin position="32"/>
        <end position="44"/>
    </location>
</feature>
<reference evidence="2" key="8">
    <citation type="journal article" date="2005" name="Science">
        <title>Antisense Transcription in the Mammalian Transcriptome.</title>
        <authorList>
            <consortium name="RIKEN Genome Exploration Research Group and Genome Science Group (Genome Network Project Core Group) and the FANTOM Consortium"/>
        </authorList>
    </citation>
    <scope>NUCLEOTIDE SEQUENCE</scope>
    <source>
        <strain evidence="2">C57BL/6J</strain>
        <tissue evidence="2">Whole body</tissue>
    </source>
</reference>
<evidence type="ECO:0000313" key="2">
    <source>
        <dbReference type="EMBL" id="BAB27934.1"/>
    </source>
</evidence>
<dbReference type="iPTMnet" id="Q9D005"/>
<reference evidence="2" key="6">
    <citation type="journal article" date="2002" name="Nature">
        <title>Analysis of the mouse transcriptome based on functional annotation of 60,770 full-length cDNAs.</title>
        <authorList>
            <consortium name="The FANTOM Consortium and the RIKEN Genome Exploration Research Group Phase I and II Team"/>
        </authorList>
    </citation>
    <scope>NUCLEOTIDE SEQUENCE</scope>
    <source>
        <strain evidence="2">C57BL/6J</strain>
        <tissue evidence="2">Whole body</tissue>
    </source>
</reference>
<dbReference type="PeptideAtlas" id="Q9D005"/>
<reference evidence="2" key="1">
    <citation type="journal article" date="1999" name="Methods Enzymol.">
        <title>High-efficiency full-length cDNA cloning.</title>
        <authorList>
            <person name="Carninci P."/>
            <person name="Hayashizaki Y."/>
        </authorList>
    </citation>
    <scope>NUCLEOTIDE SEQUENCE</scope>
    <source>
        <strain evidence="2">C57BL/6J</strain>
        <tissue evidence="2">Whole body</tissue>
    </source>
</reference>
<reference evidence="2" key="4">
    <citation type="submission" date="2000-07" db="EMBL/GenBank/DDBJ databases">
        <authorList>
            <person name="Adachi J."/>
            <person name="Aizawa K."/>
            <person name="Akahira S."/>
            <person name="Akimura T."/>
            <person name="Arai A."/>
            <person name="Aono H."/>
            <person name="Arakawa T."/>
            <person name="Bono H."/>
            <person name="Carninci P."/>
            <person name="Fukuda S."/>
            <person name="Fukunishi Y."/>
            <person name="Furuno M."/>
            <person name="Hanagaki T."/>
            <person name="Hara A."/>
            <person name="Hayatsu N."/>
            <person name="Hiramoto K."/>
            <person name="Hiraoka T."/>
            <person name="Hori F."/>
            <person name="Imotani K."/>
            <person name="Ishii Y."/>
            <person name="Itoh M."/>
            <person name="Izawa M."/>
            <person name="Kasukawa T."/>
            <person name="Kato H."/>
            <person name="Kawai J."/>
            <person name="Kojima Y."/>
            <person name="Konno H."/>
            <person name="Kouda M."/>
            <person name="Koya S."/>
            <person name="Kurihara C."/>
            <person name="Matsuyama T."/>
            <person name="Miyazaki A."/>
            <person name="Nishi K."/>
            <person name="Nomura K."/>
            <person name="Numazaki R."/>
            <person name="Ohno M."/>
            <person name="Okazaki Y."/>
            <person name="Okido T."/>
            <person name="Owa C."/>
            <person name="Saito H."/>
            <person name="Saito R."/>
            <person name="Sakai C."/>
            <person name="Sakai K."/>
            <person name="Sano H."/>
            <person name="Sasaki D."/>
            <person name="Shibata K."/>
            <person name="Shibata Y."/>
            <person name="Shinagawa A."/>
            <person name="Shiraki T."/>
            <person name="Sogabe Y."/>
            <person name="Suzuki H."/>
            <person name="Tagami M."/>
            <person name="Tagawa A."/>
            <person name="Takahashi F."/>
            <person name="Tanaka T."/>
            <person name="Tejima Y."/>
            <person name="Toya T."/>
            <person name="Yamamura T."/>
            <person name="Yasunishi A."/>
            <person name="Yoshida K."/>
            <person name="Yoshino M."/>
            <person name="Muramatsu M."/>
            <person name="Hayashizaki Y."/>
        </authorList>
    </citation>
    <scope>NUCLEOTIDE SEQUENCE</scope>
    <source>
        <strain evidence="2">C57BL/6J</strain>
        <tissue evidence="2">Whole body</tissue>
    </source>
</reference>
<gene>
    <name evidence="3" type="primary">Cfap418</name>
    <name evidence="3" type="synonym">2610301B20Rik</name>
</gene>
<reference evidence="2" key="7">
    <citation type="journal article" date="2005" name="Science">
        <title>The Transcriptional Landscape of the Mammalian Genome.</title>
        <authorList>
            <consortium name="The FANTOM Consortium"/>
            <consortium name="Riken Genome Exploration Research Group and Genome Science Group (Genome Network Project Core Group)"/>
        </authorList>
    </citation>
    <scope>NUCLEOTIDE SEQUENCE</scope>
    <source>
        <strain evidence="2">C57BL/6J</strain>
        <tissue evidence="2">Whole body</tissue>
    </source>
</reference>
<name>Q9D005_MOUSE</name>
<reference evidence="2" key="5">
    <citation type="journal article" date="2001" name="Nature">
        <title>Functional annotation of a full-length mouse cDNA collection.</title>
        <authorList>
            <consortium name="The RIKEN Genome Exploration Research Group Phase II Team and the FANTOM Consortium"/>
        </authorList>
    </citation>
    <scope>NUCLEOTIDE SEQUENCE</scope>
    <source>
        <strain evidence="2">C57BL/6J</strain>
        <tissue evidence="2">Whole body</tissue>
    </source>
</reference>
<reference evidence="2" key="3">
    <citation type="journal article" date="2000" name="Genome Res.">
        <title>RIKEN integrated sequence analysis (RISA) system--384-format sequencing pipeline with 384 multicapillary sequencer.</title>
        <authorList>
            <person name="Shibata K."/>
            <person name="Itoh M."/>
            <person name="Aizawa K."/>
            <person name="Nagaoka S."/>
            <person name="Sasaki N."/>
            <person name="Carninci P."/>
            <person name="Konno H."/>
            <person name="Akiyama J."/>
            <person name="Nishi K."/>
            <person name="Kitsunai T."/>
            <person name="Tashiro H."/>
            <person name="Itoh M."/>
            <person name="Sumi N."/>
            <person name="Ishii Y."/>
            <person name="Nakamura S."/>
            <person name="Hazama M."/>
            <person name="Nishine T."/>
            <person name="Harada A."/>
            <person name="Yamamoto R."/>
            <person name="Matsumoto H."/>
            <person name="Sakaguchi S."/>
            <person name="Ikegami T."/>
            <person name="Kashiwagi K."/>
            <person name="Fujiwake S."/>
            <person name="Inoue K."/>
            <person name="Togawa Y."/>
            <person name="Izawa M."/>
            <person name="Ohara E."/>
            <person name="Watahiki M."/>
            <person name="Yoneda Y."/>
            <person name="Ishikawa T."/>
            <person name="Ozawa K."/>
            <person name="Tanaka T."/>
            <person name="Matsuura S."/>
            <person name="Kawai J."/>
            <person name="Okazaki Y."/>
            <person name="Muramatsu M."/>
            <person name="Inoue Y."/>
            <person name="Kira A."/>
            <person name="Hayashizaki Y."/>
        </authorList>
    </citation>
    <scope>NUCLEOTIDE SEQUENCE</scope>
    <source>
        <strain evidence="2">C57BL/6J</strain>
        <tissue evidence="2">Whole body</tissue>
    </source>
</reference>
<feature type="region of interest" description="Disordered" evidence="1">
    <location>
        <begin position="30"/>
        <end position="55"/>
    </location>
</feature>
<dbReference type="MGI" id="MGI:1914407">
    <property type="gene designation" value="Cfap418"/>
</dbReference>
<dbReference type="AGR" id="MGI:1914407"/>